<name>A0ABU3RST6_9MICO</name>
<keyword evidence="2" id="KW-1185">Reference proteome</keyword>
<dbReference type="RefSeq" id="WP_316000561.1">
    <property type="nucleotide sequence ID" value="NZ_JAWDIU010000001.1"/>
</dbReference>
<protein>
    <submittedName>
        <fullName evidence="1">Alpha/beta hydrolase</fullName>
        <ecNumber evidence="1">3.-.-.-</ecNumber>
    </submittedName>
</protein>
<dbReference type="InterPro" id="IPR029058">
    <property type="entry name" value="AB_hydrolase_fold"/>
</dbReference>
<keyword evidence="1" id="KW-0378">Hydrolase</keyword>
<dbReference type="Pfam" id="PF06821">
    <property type="entry name" value="Ser_hydrolase"/>
    <property type="match status" value="1"/>
</dbReference>
<dbReference type="EC" id="3.-.-.-" evidence="1"/>
<dbReference type="InterPro" id="IPR010662">
    <property type="entry name" value="RBBP9/YdeN"/>
</dbReference>
<comment type="caution">
    <text evidence="1">The sequence shown here is derived from an EMBL/GenBank/DDBJ whole genome shotgun (WGS) entry which is preliminary data.</text>
</comment>
<evidence type="ECO:0000313" key="1">
    <source>
        <dbReference type="EMBL" id="MDU0325568.1"/>
    </source>
</evidence>
<organism evidence="1 2">
    <name type="scientific">Microbacterium algihabitans</name>
    <dbReference type="NCBI Taxonomy" id="3075992"/>
    <lineage>
        <taxon>Bacteria</taxon>
        <taxon>Bacillati</taxon>
        <taxon>Actinomycetota</taxon>
        <taxon>Actinomycetes</taxon>
        <taxon>Micrococcales</taxon>
        <taxon>Microbacteriaceae</taxon>
        <taxon>Microbacterium</taxon>
    </lineage>
</organism>
<dbReference type="Proteomes" id="UP001256673">
    <property type="component" value="Unassembled WGS sequence"/>
</dbReference>
<evidence type="ECO:0000313" key="2">
    <source>
        <dbReference type="Proteomes" id="UP001256673"/>
    </source>
</evidence>
<gene>
    <name evidence="1" type="ORF">RWH43_02245</name>
</gene>
<proteinExistence type="predicted"/>
<accession>A0ABU3RST6</accession>
<reference evidence="1 2" key="1">
    <citation type="submission" date="2023-09" db="EMBL/GenBank/DDBJ databases">
        <title>Microbacterium fusihabitans sp. nov., Microbacterium phycihabitans sp. nov., and Microbacterium cervinum sp. nov., isolated from dried seaweeds of beach.</title>
        <authorList>
            <person name="Lee S.D."/>
        </authorList>
    </citation>
    <scope>NUCLEOTIDE SEQUENCE [LARGE SCALE GENOMIC DNA]</scope>
    <source>
        <strain evidence="1 2">KSW2-21</strain>
    </source>
</reference>
<dbReference type="EMBL" id="JAWDIU010000001">
    <property type="protein sequence ID" value="MDU0325568.1"/>
    <property type="molecule type" value="Genomic_DNA"/>
</dbReference>
<dbReference type="SUPFAM" id="SSF53474">
    <property type="entry name" value="alpha/beta-Hydrolases"/>
    <property type="match status" value="1"/>
</dbReference>
<dbReference type="Gene3D" id="3.40.50.1820">
    <property type="entry name" value="alpha/beta hydrolase"/>
    <property type="match status" value="1"/>
</dbReference>
<sequence>MIGYVMVPGIGGSDDAHWQTRWERRWGDEIAVRVEPSSWSQPNLGDWVAAIDRAAADLEPRVDDIVLIAHSLGCWAVAEWLRPSAGRPPRGVLLVAPPDPTGDAFPAAEAPSFTRLDVRSLPCPSVVVASTNDPYCDLGTAEGLARGWGSEFVVVGDLGHLNSASGLGDWPQGREALHRAFADD</sequence>
<dbReference type="GO" id="GO:0016787">
    <property type="term" value="F:hydrolase activity"/>
    <property type="evidence" value="ECO:0007669"/>
    <property type="project" value="UniProtKB-KW"/>
</dbReference>